<keyword evidence="5" id="KW-0964">Secreted</keyword>
<evidence type="ECO:0000259" key="8">
    <source>
        <dbReference type="Pfam" id="PF22638"/>
    </source>
</evidence>
<dbReference type="RefSeq" id="WP_281736086.1">
    <property type="nucleotide sequence ID" value="NZ_JAKETQ010000001.1"/>
</dbReference>
<feature type="domain" description="Flagellar basal-body/hook protein C-terminal" evidence="7">
    <location>
        <begin position="578"/>
        <end position="620"/>
    </location>
</feature>
<proteinExistence type="inferred from homology"/>
<dbReference type="Proteomes" id="UP001156140">
    <property type="component" value="Unassembled WGS sequence"/>
</dbReference>
<evidence type="ECO:0000313" key="9">
    <source>
        <dbReference type="EMBL" id="MCI0127684.1"/>
    </source>
</evidence>
<dbReference type="InterPro" id="IPR002371">
    <property type="entry name" value="FlgK"/>
</dbReference>
<evidence type="ECO:0000313" key="10">
    <source>
        <dbReference type="Proteomes" id="UP001156140"/>
    </source>
</evidence>
<dbReference type="GO" id="GO:0005576">
    <property type="term" value="C:extracellular region"/>
    <property type="evidence" value="ECO:0007669"/>
    <property type="project" value="UniProtKB-SubCell"/>
</dbReference>
<dbReference type="InterPro" id="IPR010930">
    <property type="entry name" value="Flg_bb/hook_C_dom"/>
</dbReference>
<keyword evidence="9" id="KW-0969">Cilium</keyword>
<keyword evidence="6" id="KW-0975">Bacterial flagellum</keyword>
<organism evidence="9 10">
    <name type="scientific">Paradevosia shaoguanensis</name>
    <dbReference type="NCBI Taxonomy" id="1335043"/>
    <lineage>
        <taxon>Bacteria</taxon>
        <taxon>Pseudomonadati</taxon>
        <taxon>Pseudomonadota</taxon>
        <taxon>Alphaproteobacteria</taxon>
        <taxon>Hyphomicrobiales</taxon>
        <taxon>Devosiaceae</taxon>
        <taxon>Paradevosia</taxon>
    </lineage>
</organism>
<keyword evidence="9" id="KW-0966">Cell projection</keyword>
<evidence type="ECO:0000259" key="7">
    <source>
        <dbReference type="Pfam" id="PF06429"/>
    </source>
</evidence>
<dbReference type="NCBIfam" id="TIGR02492">
    <property type="entry name" value="flgK_ends"/>
    <property type="match status" value="1"/>
</dbReference>
<dbReference type="GO" id="GO:0005198">
    <property type="term" value="F:structural molecule activity"/>
    <property type="evidence" value="ECO:0007669"/>
    <property type="project" value="InterPro"/>
</dbReference>
<evidence type="ECO:0000256" key="5">
    <source>
        <dbReference type="ARBA" id="ARBA00022525"/>
    </source>
</evidence>
<gene>
    <name evidence="9" type="primary">flgK</name>
    <name evidence="9" type="ORF">ML536_12695</name>
</gene>
<evidence type="ECO:0000256" key="1">
    <source>
        <dbReference type="ARBA" id="ARBA00004365"/>
    </source>
</evidence>
<sequence length="624" mass="65930">MGLTVAIGNALAGLKANQGSLEVLSRNISNAGTPGYHKQSLNVIEVGRGDNSYVRVGQVSRAFDQTLQNYYTRQLPDSGYASTRANFLDRLQTYLGKPGSAGALDTSFGSLQSALDALATSPDNYASRADVISKAQDMVSTLNRLTTTIQGLRQEAEGKIATSVAELNDQLKSLQEVNLALSDYGMDQNTRVSMLDQRDRLVSQIAEKVDLRVDYRDDGTVALSTRSGMSLLDVKRSIFEFEAAGGMDASSANAGKLTLLTPSGSRVDLVSNNVLKSGSIASLIELRDKTLQDAQRQLDDIAAALAKTFSTVQTNGTAVAGGFEIDLANPTNGVAPLAPTYQNGDDLVVSYRDGTGASRGIRVVNTAGTTPPPANYVDANGDDVFYVNLQPPRSSADIAGEINAMMATKSPPMTGITFADNAGKLSVTGSGGIVINSMTARTTATSNQDGNLALPLFLDANGNGTPYTGAVDGLGQKLGFAGRIKINPAVVADNTMLVKYSGSSASGDSARVDYIVNQFKTMKFASEYRASPELGNFRLNGTLGDIVNQTVDYQGSTISDALSKADAQSLSLEALTSRMTETYGVDVNEEVARLMELQNAYAANARVVSVVQELLDTLMQTVGR</sequence>
<comment type="caution">
    <text evidence="9">The sequence shown here is derived from an EMBL/GenBank/DDBJ whole genome shotgun (WGS) entry which is preliminary data.</text>
</comment>
<accession>A0AA41QN57</accession>
<dbReference type="PANTHER" id="PTHR30033:SF1">
    <property type="entry name" value="FLAGELLAR HOOK-ASSOCIATED PROTEIN 1"/>
    <property type="match status" value="1"/>
</dbReference>
<feature type="domain" description="Flagellar hook-associated protein FlgK helical" evidence="8">
    <location>
        <begin position="89"/>
        <end position="322"/>
    </location>
</feature>
<protein>
    <recommendedName>
        <fullName evidence="4">Flagellar hook-associated protein 1</fullName>
    </recommendedName>
</protein>
<keyword evidence="10" id="KW-1185">Reference proteome</keyword>
<comment type="subcellular location">
    <subcellularLocation>
        <location evidence="1">Bacterial flagellum</location>
    </subcellularLocation>
    <subcellularLocation>
        <location evidence="2">Secreted</location>
    </subcellularLocation>
</comment>
<reference evidence="9" key="1">
    <citation type="submission" date="2022-03" db="EMBL/GenBank/DDBJ databases">
        <title>The complete genome sequence of a Methyloterrigena soli.</title>
        <authorList>
            <person name="Zi Z."/>
        </authorList>
    </citation>
    <scope>NUCLEOTIDE SEQUENCE</scope>
    <source>
        <strain evidence="9">M48</strain>
    </source>
</reference>
<dbReference type="Pfam" id="PF06429">
    <property type="entry name" value="Flg_bbr_C"/>
    <property type="match status" value="1"/>
</dbReference>
<dbReference type="SUPFAM" id="SSF64518">
    <property type="entry name" value="Phase 1 flagellin"/>
    <property type="match status" value="1"/>
</dbReference>
<dbReference type="Pfam" id="PF22638">
    <property type="entry name" value="FlgK_D1"/>
    <property type="match status" value="1"/>
</dbReference>
<dbReference type="PRINTS" id="PR01005">
    <property type="entry name" value="FLGHOOKAP1"/>
</dbReference>
<comment type="similarity">
    <text evidence="3">Belongs to the flagella basal body rod proteins family.</text>
</comment>
<dbReference type="PANTHER" id="PTHR30033">
    <property type="entry name" value="FLAGELLAR HOOK-ASSOCIATED PROTEIN 1"/>
    <property type="match status" value="1"/>
</dbReference>
<dbReference type="InterPro" id="IPR053927">
    <property type="entry name" value="FlgK_helical"/>
</dbReference>
<dbReference type="AlphaFoldDB" id="A0AA41QN57"/>
<dbReference type="GO" id="GO:0044780">
    <property type="term" value="P:bacterial-type flagellum assembly"/>
    <property type="evidence" value="ECO:0007669"/>
    <property type="project" value="InterPro"/>
</dbReference>
<evidence type="ECO:0000256" key="6">
    <source>
        <dbReference type="ARBA" id="ARBA00023143"/>
    </source>
</evidence>
<evidence type="ECO:0000256" key="4">
    <source>
        <dbReference type="ARBA" id="ARBA00016244"/>
    </source>
</evidence>
<keyword evidence="9" id="KW-0282">Flagellum</keyword>
<name>A0AA41QN57_9HYPH</name>
<dbReference type="EMBL" id="JALAZD010000001">
    <property type="protein sequence ID" value="MCI0127684.1"/>
    <property type="molecule type" value="Genomic_DNA"/>
</dbReference>
<evidence type="ECO:0000256" key="2">
    <source>
        <dbReference type="ARBA" id="ARBA00004613"/>
    </source>
</evidence>
<dbReference type="GO" id="GO:0009424">
    <property type="term" value="C:bacterial-type flagellum hook"/>
    <property type="evidence" value="ECO:0007669"/>
    <property type="project" value="InterPro"/>
</dbReference>
<evidence type="ECO:0000256" key="3">
    <source>
        <dbReference type="ARBA" id="ARBA00009677"/>
    </source>
</evidence>